<evidence type="ECO:0000313" key="1">
    <source>
        <dbReference type="EMBL" id="SUH15221.1"/>
    </source>
</evidence>
<dbReference type="Proteomes" id="UP000255509">
    <property type="component" value="Unassembled WGS sequence"/>
</dbReference>
<dbReference type="InterPro" id="IPR029063">
    <property type="entry name" value="SAM-dependent_MTases_sf"/>
</dbReference>
<dbReference type="SUPFAM" id="SSF53335">
    <property type="entry name" value="S-adenosyl-L-methionine-dependent methyltransferases"/>
    <property type="match status" value="1"/>
</dbReference>
<dbReference type="EMBL" id="UGXS01000004">
    <property type="protein sequence ID" value="SUH15221.1"/>
    <property type="molecule type" value="Genomic_DNA"/>
</dbReference>
<name>A0A379W8D0_SALET</name>
<dbReference type="GO" id="GO:0008168">
    <property type="term" value="F:methyltransferase activity"/>
    <property type="evidence" value="ECO:0007669"/>
    <property type="project" value="UniProtKB-KW"/>
</dbReference>
<dbReference type="AlphaFoldDB" id="A0A379W8D0"/>
<proteinExistence type="predicted"/>
<dbReference type="GO" id="GO:0032259">
    <property type="term" value="P:methylation"/>
    <property type="evidence" value="ECO:0007669"/>
    <property type="project" value="UniProtKB-KW"/>
</dbReference>
<keyword evidence="1" id="KW-0808">Transferase</keyword>
<dbReference type="NCBIfam" id="NF011650">
    <property type="entry name" value="PRK15068.1"/>
    <property type="match status" value="1"/>
</dbReference>
<reference evidence="1 2" key="1">
    <citation type="submission" date="2018-06" db="EMBL/GenBank/DDBJ databases">
        <authorList>
            <consortium name="Pathogen Informatics"/>
            <person name="Doyle S."/>
        </authorList>
    </citation>
    <scope>NUCLEOTIDE SEQUENCE [LARGE SCALE GENOMIC DNA]</scope>
    <source>
        <strain evidence="1 2">NCTC8258</strain>
    </source>
</reference>
<keyword evidence="1" id="KW-0489">Methyltransferase</keyword>
<accession>A0A379W8D0</accession>
<gene>
    <name evidence="1" type="primary">cmoB_1</name>
    <name evidence="1" type="ORF">NCTC8258_02939</name>
</gene>
<dbReference type="Gene3D" id="3.40.50.150">
    <property type="entry name" value="Vaccinia Virus protein VP39"/>
    <property type="match status" value="1"/>
</dbReference>
<organism evidence="1 2">
    <name type="scientific">Salmonella enterica I</name>
    <dbReference type="NCBI Taxonomy" id="59201"/>
    <lineage>
        <taxon>Bacteria</taxon>
        <taxon>Pseudomonadati</taxon>
        <taxon>Pseudomonadota</taxon>
        <taxon>Gammaproteobacteria</taxon>
        <taxon>Enterobacterales</taxon>
        <taxon>Enterobacteriaceae</taxon>
        <taxon>Salmonella</taxon>
    </lineage>
</organism>
<protein>
    <submittedName>
        <fullName evidence="1">tRNA (5-methoxyuridine) 34 synthase</fullName>
        <ecNumber evidence="1">2.1.1.-</ecNumber>
    </submittedName>
</protein>
<sequence>MIGAGAHLAVGIDPTQLFLCQFEAVRKLLGNDQRAHLLPLGIEQLPALKAFDTVFSMGVLYHRRSPLEHLWQLKDQLVNEGELVLETLVVDGDENTVLVPGDRYAQMRNVYFIPSAPALKKWLENAALLMCVSPMSASLPPKSNAVPNGWLPSRWPIFLTRTIAARRWKAIPPRSARC</sequence>
<dbReference type="InterPro" id="IPR027555">
    <property type="entry name" value="Mo5U34_MeTrfas-like"/>
</dbReference>
<dbReference type="EC" id="2.1.1.-" evidence="1"/>
<dbReference type="Pfam" id="PF08003">
    <property type="entry name" value="Methyltransf_9"/>
    <property type="match status" value="1"/>
</dbReference>
<evidence type="ECO:0000313" key="2">
    <source>
        <dbReference type="Proteomes" id="UP000255509"/>
    </source>
</evidence>